<evidence type="ECO:0000313" key="2">
    <source>
        <dbReference type="EMBL" id="EMD82988.1"/>
    </source>
</evidence>
<feature type="region of interest" description="Disordered" evidence="1">
    <location>
        <begin position="1"/>
        <end position="51"/>
    </location>
</feature>
<proteinExistence type="predicted"/>
<reference evidence="2 3" key="1">
    <citation type="journal article" date="2013" name="Genome Announc.">
        <title>Draft Genome Sequence of Strain JLT2015T, Belonging to the Family Sphingomonadaceae of the Alphaproteobacteria.</title>
        <authorList>
            <person name="Tang K."/>
            <person name="Liu K."/>
            <person name="Li S."/>
            <person name="Jiao N."/>
        </authorList>
    </citation>
    <scope>NUCLEOTIDE SEQUENCE [LARGE SCALE GENOMIC DNA]</scope>
    <source>
        <strain evidence="2 3">JLT2015</strain>
    </source>
</reference>
<gene>
    <name evidence="2" type="ORF">C725_1586</name>
</gene>
<evidence type="ECO:0000256" key="1">
    <source>
        <dbReference type="SAM" id="MobiDB-lite"/>
    </source>
</evidence>
<accession>M2U4S7</accession>
<evidence type="ECO:0000313" key="3">
    <source>
        <dbReference type="Proteomes" id="UP000011717"/>
    </source>
</evidence>
<protein>
    <submittedName>
        <fullName evidence="2">Uncharacterized protein</fullName>
    </submittedName>
</protein>
<sequence length="51" mass="5599">MGTAEGVSDMLREVEDGANGRKMNRSGWRQGGGRKRRTALHYGTPGHMVKV</sequence>
<dbReference type="Proteomes" id="UP000011717">
    <property type="component" value="Unassembled WGS sequence"/>
</dbReference>
<organism evidence="2 3">
    <name type="scientific">Pacificimonas flava</name>
    <dbReference type="NCBI Taxonomy" id="1234595"/>
    <lineage>
        <taxon>Bacteria</taxon>
        <taxon>Pseudomonadati</taxon>
        <taxon>Pseudomonadota</taxon>
        <taxon>Alphaproteobacteria</taxon>
        <taxon>Sphingomonadales</taxon>
        <taxon>Sphingosinicellaceae</taxon>
        <taxon>Pacificimonas</taxon>
    </lineage>
</organism>
<dbReference type="AlphaFoldDB" id="M2U4S7"/>
<name>M2U4S7_9SPHN</name>
<keyword evidence="3" id="KW-1185">Reference proteome</keyword>
<feature type="compositionally biased region" description="Basic and acidic residues" evidence="1">
    <location>
        <begin position="10"/>
        <end position="19"/>
    </location>
</feature>
<dbReference type="EMBL" id="AMRV01000004">
    <property type="protein sequence ID" value="EMD82988.1"/>
    <property type="molecule type" value="Genomic_DNA"/>
</dbReference>
<comment type="caution">
    <text evidence="2">The sequence shown here is derived from an EMBL/GenBank/DDBJ whole genome shotgun (WGS) entry which is preliminary data.</text>
</comment>